<dbReference type="HOGENOM" id="CLU_000288_6_14_1"/>
<dbReference type="EMBL" id="KB445813">
    <property type="protein sequence ID" value="EMD32032.1"/>
    <property type="molecule type" value="Genomic_DNA"/>
</dbReference>
<evidence type="ECO:0000313" key="4">
    <source>
        <dbReference type="EMBL" id="EMD32032.1"/>
    </source>
</evidence>
<dbReference type="AlphaFoldDB" id="M2R1B1"/>
<evidence type="ECO:0000313" key="5">
    <source>
        <dbReference type="Proteomes" id="UP000016930"/>
    </source>
</evidence>
<dbReference type="Pfam" id="PF24883">
    <property type="entry name" value="NPHP3_N"/>
    <property type="match status" value="1"/>
</dbReference>
<dbReference type="PANTHER" id="PTHR10039:SF15">
    <property type="entry name" value="NACHT DOMAIN-CONTAINING PROTEIN"/>
    <property type="match status" value="1"/>
</dbReference>
<protein>
    <recommendedName>
        <fullName evidence="3">Nephrocystin 3-like N-terminal domain-containing protein</fullName>
    </recommendedName>
</protein>
<dbReference type="InterPro" id="IPR027417">
    <property type="entry name" value="P-loop_NTPase"/>
</dbReference>
<organism evidence="4 5">
    <name type="scientific">Ceriporiopsis subvermispora (strain B)</name>
    <name type="common">White-rot fungus</name>
    <name type="synonym">Gelatoporia subvermispora</name>
    <dbReference type="NCBI Taxonomy" id="914234"/>
    <lineage>
        <taxon>Eukaryota</taxon>
        <taxon>Fungi</taxon>
        <taxon>Dikarya</taxon>
        <taxon>Basidiomycota</taxon>
        <taxon>Agaricomycotina</taxon>
        <taxon>Agaricomycetes</taxon>
        <taxon>Polyporales</taxon>
        <taxon>Gelatoporiaceae</taxon>
        <taxon>Gelatoporia</taxon>
    </lineage>
</organism>
<reference evidence="4 5" key="1">
    <citation type="journal article" date="2012" name="Proc. Natl. Acad. Sci. U.S.A.">
        <title>Comparative genomics of Ceriporiopsis subvermispora and Phanerochaete chrysosporium provide insight into selective ligninolysis.</title>
        <authorList>
            <person name="Fernandez-Fueyo E."/>
            <person name="Ruiz-Duenas F.J."/>
            <person name="Ferreira P."/>
            <person name="Floudas D."/>
            <person name="Hibbett D.S."/>
            <person name="Canessa P."/>
            <person name="Larrondo L.F."/>
            <person name="James T.Y."/>
            <person name="Seelenfreund D."/>
            <person name="Lobos S."/>
            <person name="Polanco R."/>
            <person name="Tello M."/>
            <person name="Honda Y."/>
            <person name="Watanabe T."/>
            <person name="Watanabe T."/>
            <person name="Ryu J.S."/>
            <person name="Kubicek C.P."/>
            <person name="Schmoll M."/>
            <person name="Gaskell J."/>
            <person name="Hammel K.E."/>
            <person name="St John F.J."/>
            <person name="Vanden Wymelenberg A."/>
            <person name="Sabat G."/>
            <person name="Splinter BonDurant S."/>
            <person name="Syed K."/>
            <person name="Yadav J.S."/>
            <person name="Doddapaneni H."/>
            <person name="Subramanian V."/>
            <person name="Lavin J.L."/>
            <person name="Oguiza J.A."/>
            <person name="Perez G."/>
            <person name="Pisabarro A.G."/>
            <person name="Ramirez L."/>
            <person name="Santoyo F."/>
            <person name="Master E."/>
            <person name="Coutinho P.M."/>
            <person name="Henrissat B."/>
            <person name="Lombard V."/>
            <person name="Magnuson J.K."/>
            <person name="Kuees U."/>
            <person name="Hori C."/>
            <person name="Igarashi K."/>
            <person name="Samejima M."/>
            <person name="Held B.W."/>
            <person name="Barry K.W."/>
            <person name="LaButti K.M."/>
            <person name="Lapidus A."/>
            <person name="Lindquist E.A."/>
            <person name="Lucas S.M."/>
            <person name="Riley R."/>
            <person name="Salamov A.A."/>
            <person name="Hoffmeister D."/>
            <person name="Schwenk D."/>
            <person name="Hadar Y."/>
            <person name="Yarden O."/>
            <person name="de Vries R.P."/>
            <person name="Wiebenga A."/>
            <person name="Stenlid J."/>
            <person name="Eastwood D."/>
            <person name="Grigoriev I.V."/>
            <person name="Berka R.M."/>
            <person name="Blanchette R.A."/>
            <person name="Kersten P."/>
            <person name="Martinez A.T."/>
            <person name="Vicuna R."/>
            <person name="Cullen D."/>
        </authorList>
    </citation>
    <scope>NUCLEOTIDE SEQUENCE [LARGE SCALE GENOMIC DNA]</scope>
    <source>
        <strain evidence="4 5">B</strain>
    </source>
</reference>
<proteinExistence type="predicted"/>
<evidence type="ECO:0000256" key="2">
    <source>
        <dbReference type="SAM" id="MobiDB-lite"/>
    </source>
</evidence>
<feature type="domain" description="Nephrocystin 3-like N-terminal" evidence="3">
    <location>
        <begin position="257"/>
        <end position="421"/>
    </location>
</feature>
<feature type="region of interest" description="Disordered" evidence="2">
    <location>
        <begin position="1"/>
        <end position="26"/>
    </location>
</feature>
<dbReference type="Gene3D" id="3.40.50.300">
    <property type="entry name" value="P-loop containing nucleotide triphosphate hydrolases"/>
    <property type="match status" value="1"/>
</dbReference>
<keyword evidence="1" id="KW-0677">Repeat</keyword>
<dbReference type="PANTHER" id="PTHR10039">
    <property type="entry name" value="AMELOGENIN"/>
    <property type="match status" value="1"/>
</dbReference>
<keyword evidence="5" id="KW-1185">Reference proteome</keyword>
<dbReference type="SUPFAM" id="SSF52540">
    <property type="entry name" value="P-loop containing nucleoside triphosphate hydrolases"/>
    <property type="match status" value="1"/>
</dbReference>
<dbReference type="CDD" id="cd21037">
    <property type="entry name" value="MLKL_NTD"/>
    <property type="match status" value="1"/>
</dbReference>
<evidence type="ECO:0000256" key="1">
    <source>
        <dbReference type="ARBA" id="ARBA00022737"/>
    </source>
</evidence>
<dbReference type="Proteomes" id="UP000016930">
    <property type="component" value="Unassembled WGS sequence"/>
</dbReference>
<dbReference type="InterPro" id="IPR059179">
    <property type="entry name" value="MLKL-like_MCAfunc"/>
</dbReference>
<dbReference type="OrthoDB" id="3266532at2759"/>
<evidence type="ECO:0000259" key="3">
    <source>
        <dbReference type="Pfam" id="PF24883"/>
    </source>
</evidence>
<dbReference type="InterPro" id="IPR056884">
    <property type="entry name" value="NPHP3-like_N"/>
</dbReference>
<name>M2R1B1_CERS8</name>
<accession>M2R1B1</accession>
<gene>
    <name evidence="4" type="ORF">CERSUDRAFT_162086</name>
</gene>
<sequence>MPQANEAQRSGRWRKRREREKAKRSDKSDALISNLITTLDTANEVLAAAPIPGAAYALPVLKSLAERISLMKANVRAKEDVISRIQALTELLISNAREVTGEIEGLAPDERERAERDARQSPALKLRIEAFIKKLEAVSTFAKEPRHVRWHERFWFAEPDAELLKDLGRKIEHAKDEFNLEGAIEIRKHVGEIVKYNREILMELRNQVQAQKQRNERAEDQETQGILDGLKPADASYTSAQFEEKSHLQPGTRSNILRNLAEWAAGTVSKPRVHVLFGRVGTGKSSIAHAFCRQVPEGHLGASFFFLRASGACSDVYRVFPTIAFQLAESICELRPHIVAAARKNREWVKQGLEHQYKSLILEPLKSLMQSSATSRPVINLVIDGVDECTNKPATLVPTLLALICRAAHEIPFLHVLIATRPEEYIMGAFRDQTYADVIILRDLQMEPDVDNDIRLFITTELCSCAAIGGFQLIVERPDAIERLTELSDGLFIFASTAIRFLIQHKYRATAIFDQFFHSRGSNAPKGLLGRLDALYMDILRSAFDDVASDQVHMQHVNAVLTCMALRREQSDYYFSPAYMTVFGIPADITMDVINSLRSVLFVEENITPTTGIRACHASFPQFLVDSGRCTNRAFCVDGPSGHALMARSLLDLLACGDPDTVRDMHGDLQPSMWLYAGVYWYDHLCDAQYTPELGRSLWSFTETHLEDWLQGRDAWVTEMFPTTLVDGCVSTRNWYQRNGPDDGLVEMLDHMIGRRARQIAAEAAQSPERFAEGAYEHIRVWATSSRTVIPYLATTFRPILLCEKWDANISDPSENHQS</sequence>